<dbReference type="PANTHER" id="PTHR37816">
    <property type="entry name" value="YALI0E33011P"/>
    <property type="match status" value="1"/>
</dbReference>
<dbReference type="PANTHER" id="PTHR37816:SF3">
    <property type="entry name" value="MODULATES DNA TOPOLOGY"/>
    <property type="match status" value="1"/>
</dbReference>
<dbReference type="InterPro" id="IPR052922">
    <property type="entry name" value="Cytidylate_Kinase-2"/>
</dbReference>
<sequence length="181" mass="21115">MNKIMVVGSSAGAGKSTFARKLSSVLHLPVHHLDTLFWKPGWIEEDKEIFIKKQQALAQTERWIIEGNYNATFNERLSKADTIVFIHCPLWRCLYQVVKRRIMFHGKSRPDLTEGCKEKIDPGFIWFIMKTYYPRQKKMKQKLKQFEESSDQHKVYVLSGQKEMEQFLAALKEDINGAGFS</sequence>
<dbReference type="EMBL" id="JBCITK010000001">
    <property type="protein sequence ID" value="MEN0642202.1"/>
    <property type="molecule type" value="Genomic_DNA"/>
</dbReference>
<keyword evidence="2" id="KW-1185">Reference proteome</keyword>
<dbReference type="CDD" id="cd02019">
    <property type="entry name" value="NK"/>
    <property type="match status" value="1"/>
</dbReference>
<name>A0ABU9VE68_9BACI</name>
<protein>
    <submittedName>
        <fullName evidence="1">Topology modulation protein</fullName>
    </submittedName>
</protein>
<comment type="caution">
    <text evidence="1">The sequence shown here is derived from an EMBL/GenBank/DDBJ whole genome shotgun (WGS) entry which is preliminary data.</text>
</comment>
<dbReference type="Proteomes" id="UP001418796">
    <property type="component" value="Unassembled WGS sequence"/>
</dbReference>
<reference evidence="1 2" key="1">
    <citation type="submission" date="2024-03" db="EMBL/GenBank/DDBJ databases">
        <title>Bacilli Hybrid Assemblies.</title>
        <authorList>
            <person name="Kovac J."/>
        </authorList>
    </citation>
    <scope>NUCLEOTIDE SEQUENCE [LARGE SCALE GENOMIC DNA]</scope>
    <source>
        <strain evidence="1 2">FSL R7-0666</strain>
    </source>
</reference>
<proteinExistence type="predicted"/>
<evidence type="ECO:0000313" key="1">
    <source>
        <dbReference type="EMBL" id="MEN0642202.1"/>
    </source>
</evidence>
<gene>
    <name evidence="1" type="ORF">MKY91_03350</name>
</gene>
<organism evidence="1 2">
    <name type="scientific">Alkalicoccobacillus gibsonii</name>
    <dbReference type="NCBI Taxonomy" id="79881"/>
    <lineage>
        <taxon>Bacteria</taxon>
        <taxon>Bacillati</taxon>
        <taxon>Bacillota</taxon>
        <taxon>Bacilli</taxon>
        <taxon>Bacillales</taxon>
        <taxon>Bacillaceae</taxon>
        <taxon>Alkalicoccobacillus</taxon>
    </lineage>
</organism>
<dbReference type="Gene3D" id="3.40.50.300">
    <property type="entry name" value="P-loop containing nucleotide triphosphate hydrolases"/>
    <property type="match status" value="1"/>
</dbReference>
<dbReference type="SUPFAM" id="SSF52540">
    <property type="entry name" value="P-loop containing nucleoside triphosphate hydrolases"/>
    <property type="match status" value="1"/>
</dbReference>
<evidence type="ECO:0000313" key="2">
    <source>
        <dbReference type="Proteomes" id="UP001418796"/>
    </source>
</evidence>
<dbReference type="RefSeq" id="WP_343129348.1">
    <property type="nucleotide sequence ID" value="NZ_JBCITK010000001.1"/>
</dbReference>
<dbReference type="InterPro" id="IPR027417">
    <property type="entry name" value="P-loop_NTPase"/>
</dbReference>
<accession>A0ABU9VE68</accession>